<proteinExistence type="predicted"/>
<evidence type="ECO:0000259" key="1">
    <source>
        <dbReference type="Pfam" id="PF07905"/>
    </source>
</evidence>
<protein>
    <recommendedName>
        <fullName evidence="5">PucR family transcriptional regulator</fullName>
    </recommendedName>
</protein>
<evidence type="ECO:0000313" key="3">
    <source>
        <dbReference type="EMBL" id="ART70151.1"/>
    </source>
</evidence>
<feature type="domain" description="Purine catabolism PurC-like" evidence="1">
    <location>
        <begin position="19"/>
        <end position="138"/>
    </location>
</feature>
<dbReference type="OrthoDB" id="8450798at2"/>
<dbReference type="Proteomes" id="UP000195331">
    <property type="component" value="Chromosome"/>
</dbReference>
<dbReference type="InterPro" id="IPR025736">
    <property type="entry name" value="PucR_C-HTH_dom"/>
</dbReference>
<dbReference type="InterPro" id="IPR012914">
    <property type="entry name" value="PucR_dom"/>
</dbReference>
<keyword evidence="4" id="KW-1185">Reference proteome</keyword>
<dbReference type="Pfam" id="PF13556">
    <property type="entry name" value="HTH_30"/>
    <property type="match status" value="1"/>
</dbReference>
<organism evidence="3 4">
    <name type="scientific">Mycobacterium dioxanotrophicus</name>
    <dbReference type="NCBI Taxonomy" id="482462"/>
    <lineage>
        <taxon>Bacteria</taxon>
        <taxon>Bacillati</taxon>
        <taxon>Actinomycetota</taxon>
        <taxon>Actinomycetes</taxon>
        <taxon>Mycobacteriales</taxon>
        <taxon>Mycobacteriaceae</taxon>
        <taxon>Mycobacterium</taxon>
    </lineage>
</organism>
<evidence type="ECO:0000259" key="2">
    <source>
        <dbReference type="Pfam" id="PF13556"/>
    </source>
</evidence>
<dbReference type="KEGG" id="mdx:BTO20_17685"/>
<feature type="domain" description="PucR C-terminal helix-turn-helix" evidence="2">
    <location>
        <begin position="446"/>
        <end position="504"/>
    </location>
</feature>
<sequence length="513" mass="54121">MGENRPIVFDNLSMLSIAELLADPDLRLSLVAGQDAVQDSEIEAAAVSELARPGPWLQGGELLLTIGLLLPGDFDGCRDYLADLKAAGVRAVALGLGGDLPHQCAPRRLIDAADEVGLPLLTVPDPVPFIAVTKAVFAHRARAERRELEWALQTQRALTAAAVSPGGLLGILAAHRTATGRTGVVIDLLGRVLAESDPGGDELSVALADQLTAVRDHGLAAAAVDISGGRRRELHGLGARRLRAWLLLDSPAEMPVAQQITGDLVSLLSLEIERRHGLDSGQRRGRAQVLDRLARATVDDVVAARWLTAVGVPDVDLRAAAVAAPQDADDLAADLLITLPDALVRVVDDVVELAVPRGTDLPGVLGTLAGHRAAGIGIGVRPGALAVSLRQARSALAASRVNGRHMPAEDIASSRLLLTAVGAEPLSAFADAVLGPLDAADRSAELLHSLTVFLENNGQWAPAAAALQVHRHTMRNRVDAIERLTGRRLDSVHDRHELWLALRARDAARMSTD</sequence>
<gene>
    <name evidence="3" type="ORF">BTO20_17685</name>
</gene>
<dbReference type="AlphaFoldDB" id="A0A1Y0C4N3"/>
<dbReference type="RefSeq" id="WP_087077634.1">
    <property type="nucleotide sequence ID" value="NZ_CP020809.1"/>
</dbReference>
<dbReference type="InterPro" id="IPR042070">
    <property type="entry name" value="PucR_C-HTH_sf"/>
</dbReference>
<dbReference type="Pfam" id="PF07905">
    <property type="entry name" value="PucR"/>
    <property type="match status" value="1"/>
</dbReference>
<dbReference type="PANTHER" id="PTHR33744">
    <property type="entry name" value="CARBOHYDRATE DIACID REGULATOR"/>
    <property type="match status" value="1"/>
</dbReference>
<name>A0A1Y0C4N3_9MYCO</name>
<accession>A0A1Y0C4N3</accession>
<dbReference type="Gene3D" id="1.10.10.2840">
    <property type="entry name" value="PucR C-terminal helix-turn-helix domain"/>
    <property type="match status" value="1"/>
</dbReference>
<dbReference type="InterPro" id="IPR051448">
    <property type="entry name" value="CdaR-like_regulators"/>
</dbReference>
<dbReference type="EMBL" id="CP020809">
    <property type="protein sequence ID" value="ART70151.1"/>
    <property type="molecule type" value="Genomic_DNA"/>
</dbReference>
<reference evidence="3 4" key="1">
    <citation type="submission" date="2017-04" db="EMBL/GenBank/DDBJ databases">
        <title>Whole Genome Sequence of 1,4-Dioxane Degrading Bacterium Mycobacterium dioxanotrophicus PH-06.</title>
        <authorList>
            <person name="He Y."/>
        </authorList>
    </citation>
    <scope>NUCLEOTIDE SEQUENCE [LARGE SCALE GENOMIC DNA]</scope>
    <source>
        <strain evidence="3 4">PH-06</strain>
    </source>
</reference>
<evidence type="ECO:0000313" key="4">
    <source>
        <dbReference type="Proteomes" id="UP000195331"/>
    </source>
</evidence>
<dbReference type="PANTHER" id="PTHR33744:SF1">
    <property type="entry name" value="DNA-BINDING TRANSCRIPTIONAL ACTIVATOR ADER"/>
    <property type="match status" value="1"/>
</dbReference>
<evidence type="ECO:0008006" key="5">
    <source>
        <dbReference type="Google" id="ProtNLM"/>
    </source>
</evidence>